<feature type="region of interest" description="Disordered" evidence="1">
    <location>
        <begin position="66"/>
        <end position="87"/>
    </location>
</feature>
<evidence type="ECO:0000313" key="3">
    <source>
        <dbReference type="EMBL" id="MBP1986812.1"/>
    </source>
</evidence>
<evidence type="ECO:0000256" key="1">
    <source>
        <dbReference type="SAM" id="MobiDB-lite"/>
    </source>
</evidence>
<protein>
    <submittedName>
        <fullName evidence="3">Bifunctional DNA-binding transcriptional regulator/antitoxin component of YhaV-PrlF toxin-antitoxin module</fullName>
    </submittedName>
</protein>
<dbReference type="InterPro" id="IPR007159">
    <property type="entry name" value="SpoVT-AbrB_dom"/>
</dbReference>
<dbReference type="SUPFAM" id="SSF89447">
    <property type="entry name" value="AbrB/MazE/MraZ-like"/>
    <property type="match status" value="1"/>
</dbReference>
<keyword evidence="3" id="KW-0238">DNA-binding</keyword>
<feature type="region of interest" description="Disordered" evidence="1">
    <location>
        <begin position="1"/>
        <end position="24"/>
    </location>
</feature>
<dbReference type="Gene3D" id="2.10.260.10">
    <property type="match status" value="1"/>
</dbReference>
<name>A0A8T4GXD1_9EURY</name>
<evidence type="ECO:0000313" key="4">
    <source>
        <dbReference type="Proteomes" id="UP000823736"/>
    </source>
</evidence>
<dbReference type="SMART" id="SM00966">
    <property type="entry name" value="SpoVT_AbrB"/>
    <property type="match status" value="1"/>
</dbReference>
<dbReference type="Pfam" id="PF04014">
    <property type="entry name" value="MazE_antitoxin"/>
    <property type="match status" value="1"/>
</dbReference>
<comment type="caution">
    <text evidence="3">The sequence shown here is derived from an EMBL/GenBank/DDBJ whole genome shotgun (WGS) entry which is preliminary data.</text>
</comment>
<gene>
    <name evidence="3" type="ORF">J2753_001306</name>
</gene>
<dbReference type="Proteomes" id="UP000823736">
    <property type="component" value="Unassembled WGS sequence"/>
</dbReference>
<accession>A0A8T4GXD1</accession>
<dbReference type="GO" id="GO:0003677">
    <property type="term" value="F:DNA binding"/>
    <property type="evidence" value="ECO:0007669"/>
    <property type="project" value="UniProtKB-KW"/>
</dbReference>
<dbReference type="EMBL" id="JAGGLC010000002">
    <property type="protein sequence ID" value="MBP1986812.1"/>
    <property type="molecule type" value="Genomic_DNA"/>
</dbReference>
<dbReference type="InterPro" id="IPR037914">
    <property type="entry name" value="SpoVT-AbrB_sf"/>
</dbReference>
<keyword evidence="4" id="KW-1185">Reference proteome</keyword>
<reference evidence="3" key="1">
    <citation type="submission" date="2021-03" db="EMBL/GenBank/DDBJ databases">
        <title>Genomic Encyclopedia of Type Strains, Phase IV (KMG-IV): sequencing the most valuable type-strain genomes for metagenomic binning, comparative biology and taxonomic classification.</title>
        <authorList>
            <person name="Goeker M."/>
        </authorList>
    </citation>
    <scope>NUCLEOTIDE SEQUENCE</scope>
    <source>
        <strain evidence="3">DSM 26232</strain>
    </source>
</reference>
<dbReference type="RefSeq" id="WP_209491089.1">
    <property type="nucleotide sequence ID" value="NZ_JAGGLC010000002.1"/>
</dbReference>
<organism evidence="3 4">
    <name type="scientific">Halolamina salifodinae</name>
    <dbReference type="NCBI Taxonomy" id="1202767"/>
    <lineage>
        <taxon>Archaea</taxon>
        <taxon>Methanobacteriati</taxon>
        <taxon>Methanobacteriota</taxon>
        <taxon>Stenosarchaea group</taxon>
        <taxon>Halobacteria</taxon>
        <taxon>Halobacteriales</taxon>
        <taxon>Haloferacaceae</taxon>
    </lineage>
</organism>
<proteinExistence type="predicted"/>
<dbReference type="AlphaFoldDB" id="A0A8T4GXD1"/>
<feature type="domain" description="SpoVT-AbrB" evidence="2">
    <location>
        <begin position="15"/>
        <end position="64"/>
    </location>
</feature>
<evidence type="ECO:0000259" key="2">
    <source>
        <dbReference type="SMART" id="SM00966"/>
    </source>
</evidence>
<sequence>MSSGSENQNRIEAKSTVNDSYGTTIPSEIRKALGEKIEPGDTVRWVVSDGELSLEIVHERYGAFEDAAPFDGPEWDGEEVAEGTWIQ</sequence>
<dbReference type="OrthoDB" id="67352at2157"/>